<dbReference type="PROSITE" id="PS50850">
    <property type="entry name" value="MFS"/>
    <property type="match status" value="1"/>
</dbReference>
<gene>
    <name evidence="9" type="ORF">J43TS3_25750</name>
</gene>
<evidence type="ECO:0000256" key="6">
    <source>
        <dbReference type="ARBA" id="ARBA00023136"/>
    </source>
</evidence>
<feature type="transmembrane region" description="Helical" evidence="7">
    <location>
        <begin position="133"/>
        <end position="152"/>
    </location>
</feature>
<proteinExistence type="predicted"/>
<dbReference type="InterPro" id="IPR020846">
    <property type="entry name" value="MFS_dom"/>
</dbReference>
<feature type="transmembrane region" description="Helical" evidence="7">
    <location>
        <begin position="266"/>
        <end position="285"/>
    </location>
</feature>
<evidence type="ECO:0000256" key="2">
    <source>
        <dbReference type="ARBA" id="ARBA00022448"/>
    </source>
</evidence>
<dbReference type="RefSeq" id="WP_212921431.1">
    <property type="nucleotide sequence ID" value="NZ_BORP01000005.1"/>
</dbReference>
<dbReference type="PANTHER" id="PTHR23517">
    <property type="entry name" value="RESISTANCE PROTEIN MDTM, PUTATIVE-RELATED-RELATED"/>
    <property type="match status" value="1"/>
</dbReference>
<organism evidence="9 10">
    <name type="scientific">Ornithinibacillus bavariensis</name>
    <dbReference type="NCBI Taxonomy" id="545502"/>
    <lineage>
        <taxon>Bacteria</taxon>
        <taxon>Bacillati</taxon>
        <taxon>Bacillota</taxon>
        <taxon>Bacilli</taxon>
        <taxon>Bacillales</taxon>
        <taxon>Bacillaceae</taxon>
        <taxon>Ornithinibacillus</taxon>
    </lineage>
</organism>
<dbReference type="AlphaFoldDB" id="A0A919X8U6"/>
<feature type="transmembrane region" description="Helical" evidence="7">
    <location>
        <begin position="7"/>
        <end position="29"/>
    </location>
</feature>
<feature type="transmembrane region" description="Helical" evidence="7">
    <location>
        <begin position="158"/>
        <end position="182"/>
    </location>
</feature>
<dbReference type="InterPro" id="IPR011701">
    <property type="entry name" value="MFS"/>
</dbReference>
<dbReference type="InterPro" id="IPR036259">
    <property type="entry name" value="MFS_trans_sf"/>
</dbReference>
<dbReference type="InterPro" id="IPR050171">
    <property type="entry name" value="MFS_Transporters"/>
</dbReference>
<name>A0A919X8U6_9BACI</name>
<comment type="caution">
    <text evidence="9">The sequence shown here is derived from an EMBL/GenBank/DDBJ whole genome shotgun (WGS) entry which is preliminary data.</text>
</comment>
<reference evidence="9" key="1">
    <citation type="submission" date="2021-03" db="EMBL/GenBank/DDBJ databases">
        <title>Antimicrobial resistance genes in bacteria isolated from Japanese honey, and their potential for conferring macrolide and lincosamide resistance in the American foulbrood pathogen Paenibacillus larvae.</title>
        <authorList>
            <person name="Okamoto M."/>
            <person name="Kumagai M."/>
            <person name="Kanamori H."/>
            <person name="Takamatsu D."/>
        </authorList>
    </citation>
    <scope>NUCLEOTIDE SEQUENCE</scope>
    <source>
        <strain evidence="9">J43TS3</strain>
    </source>
</reference>
<dbReference type="GO" id="GO:0022857">
    <property type="term" value="F:transmembrane transporter activity"/>
    <property type="evidence" value="ECO:0007669"/>
    <property type="project" value="InterPro"/>
</dbReference>
<evidence type="ECO:0000256" key="7">
    <source>
        <dbReference type="SAM" id="Phobius"/>
    </source>
</evidence>
<keyword evidence="5 7" id="KW-1133">Transmembrane helix</keyword>
<feature type="transmembrane region" description="Helical" evidence="7">
    <location>
        <begin position="203"/>
        <end position="223"/>
    </location>
</feature>
<feature type="transmembrane region" description="Helical" evidence="7">
    <location>
        <begin position="356"/>
        <end position="376"/>
    </location>
</feature>
<evidence type="ECO:0000256" key="5">
    <source>
        <dbReference type="ARBA" id="ARBA00022989"/>
    </source>
</evidence>
<protein>
    <submittedName>
        <fullName evidence="9">MFS transporter</fullName>
    </submittedName>
</protein>
<dbReference type="PANTHER" id="PTHR23517:SF2">
    <property type="entry name" value="MULTIDRUG RESISTANCE PROTEIN MDTH"/>
    <property type="match status" value="1"/>
</dbReference>
<keyword evidence="2" id="KW-0813">Transport</keyword>
<feature type="transmembrane region" description="Helical" evidence="7">
    <location>
        <begin position="235"/>
        <end position="254"/>
    </location>
</feature>
<keyword evidence="3" id="KW-1003">Cell membrane</keyword>
<keyword evidence="6 7" id="KW-0472">Membrane</keyword>
<evidence type="ECO:0000313" key="10">
    <source>
        <dbReference type="Proteomes" id="UP000676917"/>
    </source>
</evidence>
<dbReference type="GO" id="GO:0005886">
    <property type="term" value="C:plasma membrane"/>
    <property type="evidence" value="ECO:0007669"/>
    <property type="project" value="UniProtKB-SubCell"/>
</dbReference>
<dbReference type="Gene3D" id="1.20.1250.20">
    <property type="entry name" value="MFS general substrate transporter like domains"/>
    <property type="match status" value="1"/>
</dbReference>
<evidence type="ECO:0000256" key="4">
    <source>
        <dbReference type="ARBA" id="ARBA00022692"/>
    </source>
</evidence>
<feature type="transmembrane region" description="Helical" evidence="7">
    <location>
        <begin position="291"/>
        <end position="313"/>
    </location>
</feature>
<dbReference type="SUPFAM" id="SSF103473">
    <property type="entry name" value="MFS general substrate transporter"/>
    <property type="match status" value="1"/>
</dbReference>
<keyword evidence="10" id="KW-1185">Reference proteome</keyword>
<evidence type="ECO:0000256" key="1">
    <source>
        <dbReference type="ARBA" id="ARBA00004651"/>
    </source>
</evidence>
<sequence length="380" mass="42224">MTKQTYILAFLIFILSTGGFTAMPLFPLLTDVHNISLTQASGITATYILMQKVTPIVLGPIGDYFGYKRMSVSGEWIRGIGFIGVGCVSNYYLLLLFALLAGLGGGFASPSLQSLIMKSSTYNARAKVSSLRATATSAGLLLGPIIAGIVIWTGNFQFIFVFAGSLYLVGAFLLIVFVTSTERDFPKKKMSIQSILEALRNKGYIKLIILMLMFYILVAQLFVTLPEYAKQFTEHIQALFLINGTTGLLLQYPVGVLISKYNKSKVFMFFGITSIFLSFVTLALWNNFLMLFVAVFLFTVGEILILPIVETSIANFSDRSRNMGLYFGMSNLSDGIGRPFGSLLGGWLVFNLHFTTVWVVFSGLTFLMLLFYILFFRRFL</sequence>
<accession>A0A919X8U6</accession>
<dbReference type="Proteomes" id="UP000676917">
    <property type="component" value="Unassembled WGS sequence"/>
</dbReference>
<evidence type="ECO:0000256" key="3">
    <source>
        <dbReference type="ARBA" id="ARBA00022475"/>
    </source>
</evidence>
<evidence type="ECO:0000313" key="9">
    <source>
        <dbReference type="EMBL" id="GIO27964.1"/>
    </source>
</evidence>
<comment type="subcellular location">
    <subcellularLocation>
        <location evidence="1">Cell membrane</location>
        <topology evidence="1">Multi-pass membrane protein</topology>
    </subcellularLocation>
</comment>
<evidence type="ECO:0000259" key="8">
    <source>
        <dbReference type="PROSITE" id="PS50850"/>
    </source>
</evidence>
<dbReference type="EMBL" id="BORP01000005">
    <property type="protein sequence ID" value="GIO27964.1"/>
    <property type="molecule type" value="Genomic_DNA"/>
</dbReference>
<dbReference type="Pfam" id="PF07690">
    <property type="entry name" value="MFS_1"/>
    <property type="match status" value="2"/>
</dbReference>
<keyword evidence="4 7" id="KW-0812">Transmembrane</keyword>
<feature type="domain" description="Major facilitator superfamily (MFS) profile" evidence="8">
    <location>
        <begin position="4"/>
        <end position="380"/>
    </location>
</feature>